<evidence type="ECO:0000256" key="2">
    <source>
        <dbReference type="ARBA" id="ARBA00023043"/>
    </source>
</evidence>
<feature type="region of interest" description="Disordered" evidence="4">
    <location>
        <begin position="774"/>
        <end position="794"/>
    </location>
</feature>
<feature type="compositionally biased region" description="Basic and acidic residues" evidence="4">
    <location>
        <begin position="432"/>
        <end position="459"/>
    </location>
</feature>
<feature type="compositionally biased region" description="Polar residues" evidence="4">
    <location>
        <begin position="331"/>
        <end position="342"/>
    </location>
</feature>
<sequence length="1316" mass="152031">MDESFFREPDIYQESDRIIEAISFLSKLDLENFENVTLFFQNSIFVTSKKLLKSLIRSLLNVIRFRTKKLDLYANLCINLKTISGLVPHILIKFLKNADSMTPSQFKFYRLCMSKNLISSFDVIKQISPILYFNITERSSVEHLIPLFLWFLPEFFRYSNNIFRLFYEKLQKLSDNKRYLNQIKLLKYNDWFLFYQYAENQYINLRFYHAEYDKNEPIKDNPPDTTDLTKKSIEFSLREDDVDQLQQLTENINLNQSCNISLFDLLLPVSQHPTLTQFAAVNASVKCFKFLLVNNANMSTVVPSMSTSHLLTESLHFNQQIQNQGTKIIQNNEDTNIKNSNSDENEPEVIEIGSSSSSESESEPKKEAMQEASNESTNKSDDDDVIFIDDSESNEEEKETEPKRKSDQDDNLKISKSGDKEIIIIDDSSSEDESKQINTNKKETRKDNQEENSKSDKIEKFPTINLSEIEEKKSRYFIPQVYLTNFTNPVDPPSIKLAPRSPLCIEYASSMKIATTPQYAIAGGNNEIIRLIYNADLSFIDTPRIAVSCFFNDIAKWLLDVVLSTDENDNSESNLNRQDPQNFSDDHLSLQFMYSNLLHHSITTGNLEMMKYIILNMPNEINDKLNTLNFVPLHLAIKYHQIDVLSFLLNLKSIDVNNIDKNTNKTPFFMAVDQKSLTMIKMIASHPFFDFNQISYDTLKPIHYVALYGTTKMLKYFISLSEIDVNDNVIYKIEEERVQIAKRKKKNKKKKAKKSKNFLHDEQFLFFIEEKNNKKEEKNEEEEEEEETEDSKSSENGYYYKYTHELYDSEYQDIKIGKLVNTPIVCALLTEKIEKILILANDKNLQINTKSDQMPLHLCIIRDNLSSMFDYLLSNREKNKIDIDAYDRCGTTPLHYAIIKKKMWAIEALIKAGCDVTKRTICEGDTVLHLAAFSGYYNAFKKFITMKEIFDVNITNYKNQTILHYATIYGATKIVDELFSIPGIDVNARDIDGNTSLHHAIQNSKLHIFESLLSNHSIDVNAMNNDSETPLIFAFKFQNIEAIKKLLSLNGTINPNCFESGTLNTPLHLAVLLKDQYIIKLLFKLHNRVCLNRLNEEKELEDVNFYKNSFQYEFEGETDVNCQNIEGSTALHLAVKLKDDMIVRTLLNSPKIKLDIVDNTLRRCPLHYAALGNIESPFVMKFLNPYMYNTTRFSNTIFMQLISRDPLTGNIQDANGDTAFHIALNETGFEGIILKNTAIQLNKKSSSFKTNSDNVIVIDDDDDDDDVLKLNLKNNKGETYLHLAAASGNRIVLEFMLKTHPELINEKTVDVLFLFF</sequence>
<feature type="repeat" description="ANK" evidence="3">
    <location>
        <begin position="889"/>
        <end position="921"/>
    </location>
</feature>
<feature type="compositionally biased region" description="Acidic residues" evidence="4">
    <location>
        <begin position="381"/>
        <end position="399"/>
    </location>
</feature>
<dbReference type="Pfam" id="PF12796">
    <property type="entry name" value="Ank_2"/>
    <property type="match status" value="2"/>
</dbReference>
<evidence type="ECO:0000256" key="1">
    <source>
        <dbReference type="ARBA" id="ARBA00022737"/>
    </source>
</evidence>
<feature type="repeat" description="ANK" evidence="3">
    <location>
        <begin position="1126"/>
        <end position="1148"/>
    </location>
</feature>
<dbReference type="InterPro" id="IPR036770">
    <property type="entry name" value="Ankyrin_rpt-contain_sf"/>
</dbReference>
<accession>A0ABR2LA04</accession>
<dbReference type="PROSITE" id="PS50088">
    <property type="entry name" value="ANK_REPEAT"/>
    <property type="match status" value="3"/>
</dbReference>
<dbReference type="InterPro" id="IPR002110">
    <property type="entry name" value="Ankyrin_rpt"/>
</dbReference>
<dbReference type="Gene3D" id="1.25.40.20">
    <property type="entry name" value="Ankyrin repeat-containing domain"/>
    <property type="match status" value="4"/>
</dbReference>
<dbReference type="EMBL" id="JAPFFF010000001">
    <property type="protein sequence ID" value="KAK8900139.1"/>
    <property type="molecule type" value="Genomic_DNA"/>
</dbReference>
<dbReference type="Pfam" id="PF00023">
    <property type="entry name" value="Ank"/>
    <property type="match status" value="1"/>
</dbReference>
<keyword evidence="2 3" id="KW-0040">ANK repeat</keyword>
<name>A0ABR2LA04_9EUKA</name>
<feature type="compositionally biased region" description="Low complexity" evidence="4">
    <location>
        <begin position="350"/>
        <end position="359"/>
    </location>
</feature>
<evidence type="ECO:0000313" key="5">
    <source>
        <dbReference type="EMBL" id="KAK8900139.1"/>
    </source>
</evidence>
<evidence type="ECO:0000256" key="3">
    <source>
        <dbReference type="PROSITE-ProRule" id="PRU00023"/>
    </source>
</evidence>
<dbReference type="Proteomes" id="UP001470230">
    <property type="component" value="Unassembled WGS sequence"/>
</dbReference>
<evidence type="ECO:0000256" key="4">
    <source>
        <dbReference type="SAM" id="MobiDB-lite"/>
    </source>
</evidence>
<comment type="caution">
    <text evidence="5">The sequence shown here is derived from an EMBL/GenBank/DDBJ whole genome shotgun (WGS) entry which is preliminary data.</text>
</comment>
<feature type="region of interest" description="Disordered" evidence="4">
    <location>
        <begin position="331"/>
        <end position="459"/>
    </location>
</feature>
<evidence type="ECO:0000313" key="6">
    <source>
        <dbReference type="Proteomes" id="UP001470230"/>
    </source>
</evidence>
<evidence type="ECO:0008006" key="7">
    <source>
        <dbReference type="Google" id="ProtNLM"/>
    </source>
</evidence>
<feature type="repeat" description="ANK" evidence="3">
    <location>
        <begin position="992"/>
        <end position="1025"/>
    </location>
</feature>
<protein>
    <recommendedName>
        <fullName evidence="7">DUF3447 domain-containing protein</fullName>
    </recommendedName>
</protein>
<dbReference type="PANTHER" id="PTHR24198:SF165">
    <property type="entry name" value="ANKYRIN REPEAT-CONTAINING PROTEIN-RELATED"/>
    <property type="match status" value="1"/>
</dbReference>
<dbReference type="SMART" id="SM00248">
    <property type="entry name" value="ANK"/>
    <property type="match status" value="14"/>
</dbReference>
<gene>
    <name evidence="5" type="ORF">M9Y10_002462</name>
</gene>
<dbReference type="SUPFAM" id="SSF48403">
    <property type="entry name" value="Ankyrin repeat"/>
    <property type="match status" value="3"/>
</dbReference>
<feature type="compositionally biased region" description="Basic and acidic residues" evidence="4">
    <location>
        <begin position="400"/>
        <end position="423"/>
    </location>
</feature>
<keyword evidence="1" id="KW-0677">Repeat</keyword>
<reference evidence="5 6" key="1">
    <citation type="submission" date="2024-04" db="EMBL/GenBank/DDBJ databases">
        <title>Tritrichomonas musculus Genome.</title>
        <authorList>
            <person name="Alves-Ferreira E."/>
            <person name="Grigg M."/>
            <person name="Lorenzi H."/>
            <person name="Galac M."/>
        </authorList>
    </citation>
    <scope>NUCLEOTIDE SEQUENCE [LARGE SCALE GENOMIC DNA]</scope>
    <source>
        <strain evidence="5 6">EAF2021</strain>
    </source>
</reference>
<keyword evidence="6" id="KW-1185">Reference proteome</keyword>
<dbReference type="PANTHER" id="PTHR24198">
    <property type="entry name" value="ANKYRIN REPEAT AND PROTEIN KINASE DOMAIN-CONTAINING PROTEIN"/>
    <property type="match status" value="1"/>
</dbReference>
<organism evidence="5 6">
    <name type="scientific">Tritrichomonas musculus</name>
    <dbReference type="NCBI Taxonomy" id="1915356"/>
    <lineage>
        <taxon>Eukaryota</taxon>
        <taxon>Metamonada</taxon>
        <taxon>Parabasalia</taxon>
        <taxon>Tritrichomonadida</taxon>
        <taxon>Tritrichomonadidae</taxon>
        <taxon>Tritrichomonas</taxon>
    </lineage>
</organism>
<dbReference type="PROSITE" id="PS50297">
    <property type="entry name" value="ANK_REP_REGION"/>
    <property type="match status" value="2"/>
</dbReference>
<feature type="compositionally biased region" description="Acidic residues" evidence="4">
    <location>
        <begin position="779"/>
        <end position="789"/>
    </location>
</feature>
<proteinExistence type="predicted"/>